<dbReference type="GO" id="GO:0032153">
    <property type="term" value="C:cell division site"/>
    <property type="evidence" value="ECO:0007669"/>
    <property type="project" value="TreeGrafter"/>
</dbReference>
<dbReference type="AlphaFoldDB" id="V8FXN4"/>
<evidence type="ECO:0000313" key="14">
    <source>
        <dbReference type="EMBL" id="ETD68935.1"/>
    </source>
</evidence>
<evidence type="ECO:0000256" key="10">
    <source>
        <dbReference type="PIRNR" id="PIRNR003097"/>
    </source>
</evidence>
<accession>V8FXN4</accession>
<proteinExistence type="inferred from homology"/>
<keyword evidence="9 10" id="KW-0131">Cell cycle</keyword>
<feature type="transmembrane region" description="Helical" evidence="11">
    <location>
        <begin position="170"/>
        <end position="194"/>
    </location>
</feature>
<keyword evidence="8 10" id="KW-0472">Membrane</keyword>
<dbReference type="GO" id="GO:0051301">
    <property type="term" value="P:cell division"/>
    <property type="evidence" value="ECO:0007669"/>
    <property type="project" value="UniProtKB-KW"/>
</dbReference>
<reference evidence="14 15" key="1">
    <citation type="submission" date="2013-11" db="EMBL/GenBank/DDBJ databases">
        <title>Genomic analysis of Pelistega sp. HM-7.</title>
        <authorList>
            <person name="Kumbhare S.V."/>
            <person name="Shetty S.A."/>
            <person name="Sharma O."/>
            <person name="Dhotre D.P."/>
        </authorList>
    </citation>
    <scope>NUCLEOTIDE SEQUENCE [LARGE SCALE GENOMIC DNA]</scope>
    <source>
        <strain evidence="14 15">HM-7</strain>
    </source>
</reference>
<keyword evidence="5 10" id="KW-0132">Cell division</keyword>
<dbReference type="Gene3D" id="3.30.70.3040">
    <property type="match status" value="1"/>
</dbReference>
<dbReference type="PANTHER" id="PTHR47755">
    <property type="entry name" value="CELL DIVISION PROTEIN FTSX"/>
    <property type="match status" value="1"/>
</dbReference>
<dbReference type="GO" id="GO:0005886">
    <property type="term" value="C:plasma membrane"/>
    <property type="evidence" value="ECO:0007669"/>
    <property type="project" value="UniProtKB-SubCell"/>
</dbReference>
<evidence type="ECO:0000256" key="7">
    <source>
        <dbReference type="ARBA" id="ARBA00022989"/>
    </source>
</evidence>
<dbReference type="PATRIC" id="fig|1414851.3.peg.2003"/>
<keyword evidence="7 11" id="KW-1133">Transmembrane helix</keyword>
<sequence>MKTWLHHHSYAFKTAIRRLSLTPFSTITNIIVIAFVLSLPLVVSAIITSLAPVTQVVSVNPVITLFMKNTTNLDSTKELSESLQKEFASSIDKIEVVSKQEALDSLRSSKQWADSLNALSNNPLPHSIIITLASNINTEQANQLANQWGDLEPVDMVQFDSDWLKKLEGILHFFKVLLGILAIGVGIIVIATIFNTVRMQALLQRDEIAVARLVGATESFVRRPFLYLGAITGLFAGLLAIVLTIFGLSMMNDAILVLSESYGQSFSLNLPSAFWLILAIILVMFIAALSARWSVTKHSKF</sequence>
<evidence type="ECO:0000259" key="13">
    <source>
        <dbReference type="Pfam" id="PF18075"/>
    </source>
</evidence>
<keyword evidence="4 10" id="KW-1003">Cell membrane</keyword>
<dbReference type="RefSeq" id="WP_023952124.1">
    <property type="nucleotide sequence ID" value="NZ_AYSV01000100.1"/>
</dbReference>
<evidence type="ECO:0000256" key="1">
    <source>
        <dbReference type="ARBA" id="ARBA00004651"/>
    </source>
</evidence>
<evidence type="ECO:0000256" key="8">
    <source>
        <dbReference type="ARBA" id="ARBA00023136"/>
    </source>
</evidence>
<dbReference type="InterPro" id="IPR040690">
    <property type="entry name" value="FtsX_ECD"/>
</dbReference>
<comment type="function">
    <text evidence="10">Part of the ABC transporter FtsEX involved in cellular division.</text>
</comment>
<protein>
    <recommendedName>
        <fullName evidence="3 10">Cell division protein FtsX</fullName>
    </recommendedName>
</protein>
<comment type="subcellular location">
    <subcellularLocation>
        <location evidence="10">Cell inner membrane</location>
    </subcellularLocation>
    <subcellularLocation>
        <location evidence="1">Cell membrane</location>
        <topology evidence="1">Multi-pass membrane protein</topology>
    </subcellularLocation>
</comment>
<keyword evidence="15" id="KW-1185">Reference proteome</keyword>
<dbReference type="InterPro" id="IPR003838">
    <property type="entry name" value="ABC3_permease_C"/>
</dbReference>
<gene>
    <name evidence="14" type="ORF">V757_09660</name>
</gene>
<keyword evidence="6 11" id="KW-0812">Transmembrane</keyword>
<evidence type="ECO:0000256" key="2">
    <source>
        <dbReference type="ARBA" id="ARBA00007379"/>
    </source>
</evidence>
<comment type="similarity">
    <text evidence="2 10">Belongs to the ABC-4 integral membrane protein family. FtsX subfamily.</text>
</comment>
<feature type="domain" description="ABC3 transporter permease C-terminal" evidence="12">
    <location>
        <begin position="180"/>
        <end position="299"/>
    </location>
</feature>
<name>V8FXN4_9BURK</name>
<dbReference type="OrthoDB" id="9813411at2"/>
<evidence type="ECO:0000259" key="12">
    <source>
        <dbReference type="Pfam" id="PF02687"/>
    </source>
</evidence>
<dbReference type="Pfam" id="PF18075">
    <property type="entry name" value="FtsX_ECD"/>
    <property type="match status" value="1"/>
</dbReference>
<evidence type="ECO:0000256" key="4">
    <source>
        <dbReference type="ARBA" id="ARBA00022475"/>
    </source>
</evidence>
<dbReference type="PIRSF" id="PIRSF003097">
    <property type="entry name" value="FtsX"/>
    <property type="match status" value="1"/>
</dbReference>
<dbReference type="Pfam" id="PF02687">
    <property type="entry name" value="FtsX"/>
    <property type="match status" value="1"/>
</dbReference>
<feature type="transmembrane region" description="Helical" evidence="11">
    <location>
        <begin position="225"/>
        <end position="252"/>
    </location>
</feature>
<organism evidence="14 15">
    <name type="scientific">Pelistega indica</name>
    <dbReference type="NCBI Taxonomy" id="1414851"/>
    <lineage>
        <taxon>Bacteria</taxon>
        <taxon>Pseudomonadati</taxon>
        <taxon>Pseudomonadota</taxon>
        <taxon>Betaproteobacteria</taxon>
        <taxon>Burkholderiales</taxon>
        <taxon>Alcaligenaceae</taxon>
        <taxon>Pelistega</taxon>
    </lineage>
</organism>
<evidence type="ECO:0000256" key="9">
    <source>
        <dbReference type="ARBA" id="ARBA00023306"/>
    </source>
</evidence>
<evidence type="ECO:0000256" key="6">
    <source>
        <dbReference type="ARBA" id="ARBA00022692"/>
    </source>
</evidence>
<evidence type="ECO:0000256" key="11">
    <source>
        <dbReference type="SAM" id="Phobius"/>
    </source>
</evidence>
<keyword evidence="10" id="KW-0997">Cell inner membrane</keyword>
<feature type="transmembrane region" description="Helical" evidence="11">
    <location>
        <begin position="272"/>
        <end position="291"/>
    </location>
</feature>
<evidence type="ECO:0000256" key="5">
    <source>
        <dbReference type="ARBA" id="ARBA00022618"/>
    </source>
</evidence>
<dbReference type="Proteomes" id="UP000018766">
    <property type="component" value="Unassembled WGS sequence"/>
</dbReference>
<dbReference type="EMBL" id="AYSV01000100">
    <property type="protein sequence ID" value="ETD68935.1"/>
    <property type="molecule type" value="Genomic_DNA"/>
</dbReference>
<evidence type="ECO:0000313" key="15">
    <source>
        <dbReference type="Proteomes" id="UP000018766"/>
    </source>
</evidence>
<dbReference type="PANTHER" id="PTHR47755:SF1">
    <property type="entry name" value="CELL DIVISION PROTEIN FTSX"/>
    <property type="match status" value="1"/>
</dbReference>
<dbReference type="InterPro" id="IPR004513">
    <property type="entry name" value="FtsX"/>
</dbReference>
<feature type="transmembrane region" description="Helical" evidence="11">
    <location>
        <begin position="21"/>
        <end position="47"/>
    </location>
</feature>
<evidence type="ECO:0000256" key="3">
    <source>
        <dbReference type="ARBA" id="ARBA00021907"/>
    </source>
</evidence>
<feature type="domain" description="FtsX extracellular" evidence="13">
    <location>
        <begin position="63"/>
        <end position="157"/>
    </location>
</feature>
<comment type="caution">
    <text evidence="14">The sequence shown here is derived from an EMBL/GenBank/DDBJ whole genome shotgun (WGS) entry which is preliminary data.</text>
</comment>